<sequence>MHIRRSHDEIAANRARYEEHQRQGLNATPKALPGKSDKPAASIAEDRIIHREIIPGGWYWSTRVKANEVLRISLDQGLSTLSLIAWNAADTTERLNLPDTVKVQWTTGLAKGRVIFSDMGRVMFSIVEDSCGAHDVLVGGSTASSNAKKYAGANGPALRNTRDNFVLLATKAGLDKRDIPAALALFAPVRVDADGKFHWKPELVQQGDYVDLRADMDMIVGFSNCPHPLDPNPVYAPNPVTVTRIEASAPSADDLCRTATPEAVRGFENNAFAAL</sequence>
<dbReference type="EMBL" id="VFYP01000004">
    <property type="protein sequence ID" value="TPP05889.1"/>
    <property type="molecule type" value="Genomic_DNA"/>
</dbReference>
<gene>
    <name evidence="3" type="ORF">FJQ55_19305</name>
</gene>
<dbReference type="Pfam" id="PF09347">
    <property type="entry name" value="DUF1989"/>
    <property type="match status" value="1"/>
</dbReference>
<dbReference type="PANTHER" id="PTHR31527">
    <property type="entry name" value="RE64534P"/>
    <property type="match status" value="1"/>
</dbReference>
<name>A0A504TUS0_9HYPH</name>
<dbReference type="AlphaFoldDB" id="A0A504TUS0"/>
<feature type="domain" description="DUF1989" evidence="2">
    <location>
        <begin position="52"/>
        <end position="219"/>
    </location>
</feature>
<dbReference type="PANTHER" id="PTHR31527:SF0">
    <property type="entry name" value="RE64534P"/>
    <property type="match status" value="1"/>
</dbReference>
<evidence type="ECO:0000313" key="4">
    <source>
        <dbReference type="Proteomes" id="UP000316429"/>
    </source>
</evidence>
<organism evidence="3 4">
    <name type="scientific">Rhizobium glycinendophyticum</name>
    <dbReference type="NCBI Taxonomy" id="2589807"/>
    <lineage>
        <taxon>Bacteria</taxon>
        <taxon>Pseudomonadati</taxon>
        <taxon>Pseudomonadota</taxon>
        <taxon>Alphaproteobacteria</taxon>
        <taxon>Hyphomicrobiales</taxon>
        <taxon>Rhizobiaceae</taxon>
        <taxon>Rhizobium/Agrobacterium group</taxon>
        <taxon>Rhizobium</taxon>
    </lineage>
</organism>
<dbReference type="Proteomes" id="UP000316429">
    <property type="component" value="Unassembled WGS sequence"/>
</dbReference>
<comment type="caution">
    <text evidence="3">The sequence shown here is derived from an EMBL/GenBank/DDBJ whole genome shotgun (WGS) entry which is preliminary data.</text>
</comment>
<dbReference type="InterPro" id="IPR017792">
    <property type="entry name" value="UAAP1"/>
</dbReference>
<keyword evidence="4" id="KW-1185">Reference proteome</keyword>
<accession>A0A504TUS0</accession>
<dbReference type="OrthoDB" id="9772660at2"/>
<evidence type="ECO:0000256" key="1">
    <source>
        <dbReference type="SAM" id="MobiDB-lite"/>
    </source>
</evidence>
<dbReference type="InterPro" id="IPR018959">
    <property type="entry name" value="DUF1989"/>
</dbReference>
<evidence type="ECO:0000313" key="3">
    <source>
        <dbReference type="EMBL" id="TPP05889.1"/>
    </source>
</evidence>
<protein>
    <submittedName>
        <fullName evidence="3">DUF1989 domain-containing protein</fullName>
    </submittedName>
</protein>
<dbReference type="NCBIfam" id="TIGR03425">
    <property type="entry name" value="urea_degr_2"/>
    <property type="match status" value="1"/>
</dbReference>
<proteinExistence type="predicted"/>
<feature type="region of interest" description="Disordered" evidence="1">
    <location>
        <begin position="15"/>
        <end position="39"/>
    </location>
</feature>
<evidence type="ECO:0000259" key="2">
    <source>
        <dbReference type="Pfam" id="PF09347"/>
    </source>
</evidence>
<dbReference type="RefSeq" id="WP_140831028.1">
    <property type="nucleotide sequence ID" value="NZ_VFYP01000004.1"/>
</dbReference>
<reference evidence="3 4" key="1">
    <citation type="submission" date="2019-06" db="EMBL/GenBank/DDBJ databases">
        <title>Rhizobium sp. CL12 isolated from roots of soybean.</title>
        <authorList>
            <person name="Wang C."/>
        </authorList>
    </citation>
    <scope>NUCLEOTIDE SEQUENCE [LARGE SCALE GENOMIC DNA]</scope>
    <source>
        <strain evidence="3 4">CL12</strain>
    </source>
</reference>